<dbReference type="Pfam" id="PF25853">
    <property type="entry name" value="DUF6311_C"/>
    <property type="match status" value="1"/>
</dbReference>
<organism evidence="5 6">
    <name type="scientific">Falsiroseomonas tokyonensis</name>
    <dbReference type="NCBI Taxonomy" id="430521"/>
    <lineage>
        <taxon>Bacteria</taxon>
        <taxon>Pseudomonadati</taxon>
        <taxon>Pseudomonadota</taxon>
        <taxon>Alphaproteobacteria</taxon>
        <taxon>Acetobacterales</taxon>
        <taxon>Roseomonadaceae</taxon>
        <taxon>Falsiroseomonas</taxon>
    </lineage>
</organism>
<dbReference type="EMBL" id="JBHRSB010000003">
    <property type="protein sequence ID" value="MFC3000711.1"/>
    <property type="molecule type" value="Genomic_DNA"/>
</dbReference>
<dbReference type="Pfam" id="PF19830">
    <property type="entry name" value="DUF6311"/>
    <property type="match status" value="1"/>
</dbReference>
<feature type="domain" description="DUF6311" evidence="3">
    <location>
        <begin position="30"/>
        <end position="424"/>
    </location>
</feature>
<feature type="transmembrane region" description="Helical" evidence="2">
    <location>
        <begin position="307"/>
        <end position="326"/>
    </location>
</feature>
<dbReference type="InterPro" id="IPR046278">
    <property type="entry name" value="DUF6311"/>
</dbReference>
<sequence length="584" mass="62312">MRQARLPLPIRLPAIPAVPEAVCGALAAIAIGLAVIAGVYGWQILPPQNTGWMLEGTIGPDPVQYWLGWTYFARAPWAWPPGANPDWGLEVGSSIFYSDSIPLLAFAFKALRPLGQVPQYWGLWIFACGALQALLAWRLIGLVTPDPLARLAGAALFVLQPILLNRLGGHFALGGQFLLLAALYLCLSAAPAWRRLAEWTGLLLAASLIHAYLLPMVAGFWATDWLARALSPDRRKPILALEAVAVPAAGIAGLWAAGFFLLGGGMGGTWGGFGQMQLDLLAPFDPGQWGRFLPQLPRADHLEGQDSYLGLGTILLILAGGLAFAWRPAQGLGRRWPLLAGLALMLALAVTHRISIGGQVVAALPVPERLVEVADALRASVRFFWPLAYALVLGAMAALVHALGGQRAGLLLAGLLVVQLADLRPGFDRLAGFFRPAPVTAPLRLADPFWQRATARYERIRLAPTGLQARHWEEVAVLAATRGLPTDAIYLARVDPARVAALNARTAARLALGEPEPGSLYVLGDEAMLAAARAGMDPARDLLARFDGLWVLAPGWRLPEPTDSPLGRSRTARGENPASAPPGG</sequence>
<keyword evidence="2" id="KW-0472">Membrane</keyword>
<feature type="transmembrane region" description="Helical" evidence="2">
    <location>
        <begin position="383"/>
        <end position="403"/>
    </location>
</feature>
<keyword evidence="6" id="KW-1185">Reference proteome</keyword>
<feature type="domain" description="DUF6311" evidence="4">
    <location>
        <begin position="449"/>
        <end position="554"/>
    </location>
</feature>
<keyword evidence="2" id="KW-0812">Transmembrane</keyword>
<feature type="transmembrane region" description="Helical" evidence="2">
    <location>
        <begin position="120"/>
        <end position="141"/>
    </location>
</feature>
<feature type="transmembrane region" description="Helical" evidence="2">
    <location>
        <begin position="239"/>
        <end position="262"/>
    </location>
</feature>
<feature type="transmembrane region" description="Helical" evidence="2">
    <location>
        <begin position="199"/>
        <end position="227"/>
    </location>
</feature>
<accession>A0ABV7BUX8</accession>
<evidence type="ECO:0000259" key="3">
    <source>
        <dbReference type="Pfam" id="PF19830"/>
    </source>
</evidence>
<dbReference type="InterPro" id="IPR058671">
    <property type="entry name" value="DUF6311_C"/>
</dbReference>
<proteinExistence type="predicted"/>
<gene>
    <name evidence="5" type="ORF">ACFOD3_12450</name>
</gene>
<evidence type="ECO:0000313" key="6">
    <source>
        <dbReference type="Proteomes" id="UP001595420"/>
    </source>
</evidence>
<dbReference type="Proteomes" id="UP001595420">
    <property type="component" value="Unassembled WGS sequence"/>
</dbReference>
<evidence type="ECO:0000256" key="1">
    <source>
        <dbReference type="SAM" id="MobiDB-lite"/>
    </source>
</evidence>
<evidence type="ECO:0000313" key="5">
    <source>
        <dbReference type="EMBL" id="MFC3000711.1"/>
    </source>
</evidence>
<feature type="transmembrane region" description="Helical" evidence="2">
    <location>
        <begin position="21"/>
        <end position="45"/>
    </location>
</feature>
<comment type="caution">
    <text evidence="5">The sequence shown here is derived from an EMBL/GenBank/DDBJ whole genome shotgun (WGS) entry which is preliminary data.</text>
</comment>
<feature type="transmembrane region" description="Helical" evidence="2">
    <location>
        <begin position="171"/>
        <end position="193"/>
    </location>
</feature>
<feature type="region of interest" description="Disordered" evidence="1">
    <location>
        <begin position="560"/>
        <end position="584"/>
    </location>
</feature>
<evidence type="ECO:0000256" key="2">
    <source>
        <dbReference type="SAM" id="Phobius"/>
    </source>
</evidence>
<dbReference type="RefSeq" id="WP_216836785.1">
    <property type="nucleotide sequence ID" value="NZ_JAFNJS010000003.1"/>
</dbReference>
<keyword evidence="2" id="KW-1133">Transmembrane helix</keyword>
<name>A0ABV7BUX8_9PROT</name>
<evidence type="ECO:0000259" key="4">
    <source>
        <dbReference type="Pfam" id="PF25853"/>
    </source>
</evidence>
<reference evidence="6" key="1">
    <citation type="journal article" date="2019" name="Int. J. Syst. Evol. Microbiol.">
        <title>The Global Catalogue of Microorganisms (GCM) 10K type strain sequencing project: providing services to taxonomists for standard genome sequencing and annotation.</title>
        <authorList>
            <consortium name="The Broad Institute Genomics Platform"/>
            <consortium name="The Broad Institute Genome Sequencing Center for Infectious Disease"/>
            <person name="Wu L."/>
            <person name="Ma J."/>
        </authorList>
    </citation>
    <scope>NUCLEOTIDE SEQUENCE [LARGE SCALE GENOMIC DNA]</scope>
    <source>
        <strain evidence="6">CGMCC 1.16855</strain>
    </source>
</reference>
<protein>
    <submittedName>
        <fullName evidence="5">DUF6311 domain-containing protein</fullName>
    </submittedName>
</protein>